<dbReference type="GO" id="GO:0042803">
    <property type="term" value="F:protein homodimerization activity"/>
    <property type="evidence" value="ECO:0007669"/>
    <property type="project" value="InterPro"/>
</dbReference>
<dbReference type="Proteomes" id="UP000198510">
    <property type="component" value="Unassembled WGS sequence"/>
</dbReference>
<dbReference type="GO" id="GO:0051082">
    <property type="term" value="F:unfolded protein binding"/>
    <property type="evidence" value="ECO:0007669"/>
    <property type="project" value="TreeGrafter"/>
</dbReference>
<accession>A0A1G9N503</accession>
<dbReference type="PROSITE" id="PS01071">
    <property type="entry name" value="GRPE"/>
    <property type="match status" value="1"/>
</dbReference>
<dbReference type="GO" id="GO:0000774">
    <property type="term" value="F:adenyl-nucleotide exchange factor activity"/>
    <property type="evidence" value="ECO:0007669"/>
    <property type="project" value="InterPro"/>
</dbReference>
<evidence type="ECO:0000256" key="4">
    <source>
        <dbReference type="RuleBase" id="RU000639"/>
    </source>
</evidence>
<dbReference type="Gene3D" id="3.90.20.20">
    <property type="match status" value="1"/>
</dbReference>
<dbReference type="SUPFAM" id="SSF51064">
    <property type="entry name" value="Head domain of nucleotide exchange factor GrpE"/>
    <property type="match status" value="1"/>
</dbReference>
<dbReference type="PANTHER" id="PTHR21237:SF23">
    <property type="entry name" value="GRPE PROTEIN HOMOLOG, MITOCHONDRIAL"/>
    <property type="match status" value="1"/>
</dbReference>
<dbReference type="GO" id="GO:0005737">
    <property type="term" value="C:cytoplasm"/>
    <property type="evidence" value="ECO:0007669"/>
    <property type="project" value="UniProtKB-SubCell"/>
</dbReference>
<comment type="subcellular location">
    <subcellularLocation>
        <location evidence="3">Cytoplasm</location>
    </subcellularLocation>
</comment>
<dbReference type="HAMAP" id="MF_01151">
    <property type="entry name" value="GrpE"/>
    <property type="match status" value="1"/>
</dbReference>
<keyword evidence="3" id="KW-0963">Cytoplasm</keyword>
<evidence type="ECO:0000313" key="7">
    <source>
        <dbReference type="EMBL" id="SDL81599.1"/>
    </source>
</evidence>
<comment type="similarity">
    <text evidence="1 3 5">Belongs to the GrpE family.</text>
</comment>
<dbReference type="GO" id="GO:0051087">
    <property type="term" value="F:protein-folding chaperone binding"/>
    <property type="evidence" value="ECO:0007669"/>
    <property type="project" value="InterPro"/>
</dbReference>
<sequence length="193" mass="21324">MAEEKAEFLSEEETPTTASQQEADTNATESREASESSEAHGEQSEVASLKQEVSELKDKYLRLYSDFENFRKRSARERLDLTMTANEGLMSALLPVLDDAGRALKAADAASNLDAVKEGVQLVFHKLQKTLEQKGLKSMDVKQGDTFDAELHDAVTQFPAPSEELKGKIIDVIEQGYVLNEKPIRFAKVVTGS</sequence>
<feature type="compositionally biased region" description="Polar residues" evidence="6">
    <location>
        <begin position="15"/>
        <end position="26"/>
    </location>
</feature>
<dbReference type="Pfam" id="PF01025">
    <property type="entry name" value="GrpE"/>
    <property type="match status" value="1"/>
</dbReference>
<dbReference type="EMBL" id="FNFO01000008">
    <property type="protein sequence ID" value="SDL81599.1"/>
    <property type="molecule type" value="Genomic_DNA"/>
</dbReference>
<evidence type="ECO:0000256" key="6">
    <source>
        <dbReference type="SAM" id="MobiDB-lite"/>
    </source>
</evidence>
<gene>
    <name evidence="3" type="primary">grpE</name>
    <name evidence="7" type="ORF">SAMN05421823_108182</name>
</gene>
<evidence type="ECO:0000256" key="1">
    <source>
        <dbReference type="ARBA" id="ARBA00009054"/>
    </source>
</evidence>
<keyword evidence="2 3" id="KW-0143">Chaperone</keyword>
<reference evidence="7 8" key="1">
    <citation type="submission" date="2016-10" db="EMBL/GenBank/DDBJ databases">
        <authorList>
            <person name="de Groot N.N."/>
        </authorList>
    </citation>
    <scope>NUCLEOTIDE SEQUENCE [LARGE SCALE GENOMIC DNA]</scope>
    <source>
        <strain evidence="7 8">DSM 25186</strain>
    </source>
</reference>
<dbReference type="CDD" id="cd00446">
    <property type="entry name" value="GrpE"/>
    <property type="match status" value="1"/>
</dbReference>
<dbReference type="Gene3D" id="2.30.22.10">
    <property type="entry name" value="Head domain of nucleotide exchange factor GrpE"/>
    <property type="match status" value="1"/>
</dbReference>
<dbReference type="RefSeq" id="WP_089685137.1">
    <property type="nucleotide sequence ID" value="NZ_FNFO01000008.1"/>
</dbReference>
<evidence type="ECO:0000256" key="3">
    <source>
        <dbReference type="HAMAP-Rule" id="MF_01151"/>
    </source>
</evidence>
<dbReference type="PRINTS" id="PR00773">
    <property type="entry name" value="GRPEPROTEIN"/>
</dbReference>
<proteinExistence type="inferred from homology"/>
<comment type="function">
    <text evidence="3 4">Participates actively in the response to hyperosmotic and heat shock by preventing the aggregation of stress-denatured proteins, in association with DnaK and GrpE. It is the nucleotide exchange factor for DnaK and may function as a thermosensor. Unfolded proteins bind initially to DnaJ; upon interaction with the DnaJ-bound protein, DnaK hydrolyzes its bound ATP, resulting in the formation of a stable complex. GrpE releases ADP from DnaK; ATP binding to DnaK triggers the release of the substrate protein, thus completing the reaction cycle. Several rounds of ATP-dependent interactions between DnaJ, DnaK and GrpE are required for fully efficient folding.</text>
</comment>
<dbReference type="SUPFAM" id="SSF58014">
    <property type="entry name" value="Coiled-coil domain of nucleotide exchange factor GrpE"/>
    <property type="match status" value="1"/>
</dbReference>
<protein>
    <recommendedName>
        <fullName evidence="3 4">Protein GrpE</fullName>
    </recommendedName>
    <alternativeName>
        <fullName evidence="3">HSP-70 cofactor</fullName>
    </alternativeName>
</protein>
<dbReference type="InterPro" id="IPR013805">
    <property type="entry name" value="GrpE_CC"/>
</dbReference>
<keyword evidence="3 4" id="KW-0346">Stress response</keyword>
<organism evidence="7 8">
    <name type="scientific">Catalinimonas alkaloidigena</name>
    <dbReference type="NCBI Taxonomy" id="1075417"/>
    <lineage>
        <taxon>Bacteria</taxon>
        <taxon>Pseudomonadati</taxon>
        <taxon>Bacteroidota</taxon>
        <taxon>Cytophagia</taxon>
        <taxon>Cytophagales</taxon>
        <taxon>Catalimonadaceae</taxon>
        <taxon>Catalinimonas</taxon>
    </lineage>
</organism>
<dbReference type="OrthoDB" id="9812586at2"/>
<dbReference type="STRING" id="1075417.SAMN05421823_108182"/>
<dbReference type="AlphaFoldDB" id="A0A1G9N503"/>
<feature type="region of interest" description="Disordered" evidence="6">
    <location>
        <begin position="1"/>
        <end position="50"/>
    </location>
</feature>
<feature type="compositionally biased region" description="Basic and acidic residues" evidence="6">
    <location>
        <begin position="29"/>
        <end position="43"/>
    </location>
</feature>
<dbReference type="GO" id="GO:0006457">
    <property type="term" value="P:protein folding"/>
    <property type="evidence" value="ECO:0007669"/>
    <property type="project" value="InterPro"/>
</dbReference>
<dbReference type="InterPro" id="IPR009012">
    <property type="entry name" value="GrpE_head"/>
</dbReference>
<evidence type="ECO:0000256" key="2">
    <source>
        <dbReference type="ARBA" id="ARBA00023186"/>
    </source>
</evidence>
<dbReference type="InterPro" id="IPR000740">
    <property type="entry name" value="GrpE"/>
</dbReference>
<name>A0A1G9N503_9BACT</name>
<evidence type="ECO:0000313" key="8">
    <source>
        <dbReference type="Proteomes" id="UP000198510"/>
    </source>
</evidence>
<comment type="subunit">
    <text evidence="3">Homodimer.</text>
</comment>
<evidence type="ECO:0000256" key="5">
    <source>
        <dbReference type="RuleBase" id="RU004478"/>
    </source>
</evidence>
<keyword evidence="8" id="KW-1185">Reference proteome</keyword>
<dbReference type="PANTHER" id="PTHR21237">
    <property type="entry name" value="GRPE PROTEIN"/>
    <property type="match status" value="1"/>
</dbReference>